<evidence type="ECO:0000256" key="1">
    <source>
        <dbReference type="ARBA" id="ARBA00048811"/>
    </source>
</evidence>
<dbReference type="GO" id="GO:0032263">
    <property type="term" value="P:GMP salvage"/>
    <property type="evidence" value="ECO:0007669"/>
    <property type="project" value="TreeGrafter"/>
</dbReference>
<comment type="catalytic activity">
    <reaction evidence="2">
        <text>IMP + diphosphate = hypoxanthine + 5-phospho-alpha-D-ribose 1-diphosphate</text>
        <dbReference type="Rhea" id="RHEA:17973"/>
        <dbReference type="ChEBI" id="CHEBI:17368"/>
        <dbReference type="ChEBI" id="CHEBI:33019"/>
        <dbReference type="ChEBI" id="CHEBI:58017"/>
        <dbReference type="ChEBI" id="CHEBI:58053"/>
        <dbReference type="EC" id="2.4.2.8"/>
    </reaction>
    <physiologicalReaction direction="right-to-left" evidence="2">
        <dbReference type="Rhea" id="RHEA:17975"/>
    </physiologicalReaction>
</comment>
<dbReference type="GO" id="GO:0005829">
    <property type="term" value="C:cytosol"/>
    <property type="evidence" value="ECO:0007669"/>
    <property type="project" value="TreeGrafter"/>
</dbReference>
<evidence type="ECO:0000259" key="3">
    <source>
        <dbReference type="Pfam" id="PF00156"/>
    </source>
</evidence>
<dbReference type="InterPro" id="IPR050408">
    <property type="entry name" value="HGPRT"/>
</dbReference>
<protein>
    <submittedName>
        <fullName evidence="4">Hypoxanthine-guanine phosphoribosyltransferase</fullName>
        <ecNumber evidence="4">2.4.2.8</ecNumber>
    </submittedName>
</protein>
<dbReference type="PANTHER" id="PTHR43340:SF1">
    <property type="entry name" value="HYPOXANTHINE PHOSPHORIBOSYLTRANSFERASE"/>
    <property type="match status" value="1"/>
</dbReference>
<dbReference type="GO" id="GO:0000287">
    <property type="term" value="F:magnesium ion binding"/>
    <property type="evidence" value="ECO:0007669"/>
    <property type="project" value="TreeGrafter"/>
</dbReference>
<name>A0A516SJU6_9NEIS</name>
<gene>
    <name evidence="4" type="ORF">FNU76_19775</name>
</gene>
<dbReference type="GO" id="GO:0006178">
    <property type="term" value="P:guanine salvage"/>
    <property type="evidence" value="ECO:0007669"/>
    <property type="project" value="TreeGrafter"/>
</dbReference>
<dbReference type="Proteomes" id="UP000317550">
    <property type="component" value="Chromosome"/>
</dbReference>
<organism evidence="4 5">
    <name type="scientific">Chitinimonas arctica</name>
    <dbReference type="NCBI Taxonomy" id="2594795"/>
    <lineage>
        <taxon>Bacteria</taxon>
        <taxon>Pseudomonadati</taxon>
        <taxon>Pseudomonadota</taxon>
        <taxon>Betaproteobacteria</taxon>
        <taxon>Neisseriales</taxon>
        <taxon>Chitinibacteraceae</taxon>
        <taxon>Chitinimonas</taxon>
    </lineage>
</organism>
<dbReference type="Pfam" id="PF00156">
    <property type="entry name" value="Pribosyltran"/>
    <property type="match status" value="1"/>
</dbReference>
<keyword evidence="4" id="KW-0808">Transferase</keyword>
<evidence type="ECO:0000313" key="5">
    <source>
        <dbReference type="Proteomes" id="UP000317550"/>
    </source>
</evidence>
<dbReference type="EMBL" id="CP041730">
    <property type="protein sequence ID" value="QDQ28414.1"/>
    <property type="molecule type" value="Genomic_DNA"/>
</dbReference>
<dbReference type="CDD" id="cd06223">
    <property type="entry name" value="PRTases_typeI"/>
    <property type="match status" value="1"/>
</dbReference>
<keyword evidence="5" id="KW-1185">Reference proteome</keyword>
<dbReference type="Gene3D" id="3.40.50.2020">
    <property type="match status" value="1"/>
</dbReference>
<dbReference type="GO" id="GO:0046100">
    <property type="term" value="P:hypoxanthine metabolic process"/>
    <property type="evidence" value="ECO:0007669"/>
    <property type="project" value="TreeGrafter"/>
</dbReference>
<dbReference type="InterPro" id="IPR029057">
    <property type="entry name" value="PRTase-like"/>
</dbReference>
<dbReference type="AlphaFoldDB" id="A0A516SJU6"/>
<dbReference type="PANTHER" id="PTHR43340">
    <property type="entry name" value="HYPOXANTHINE-GUANINE PHOSPHORIBOSYLTRANSFERASE"/>
    <property type="match status" value="1"/>
</dbReference>
<keyword evidence="4" id="KW-0328">Glycosyltransferase</keyword>
<dbReference type="KEGG" id="cari:FNU76_19775"/>
<proteinExistence type="predicted"/>
<feature type="domain" description="Phosphoribosyltransferase" evidence="3">
    <location>
        <begin position="18"/>
        <end position="169"/>
    </location>
</feature>
<sequence length="185" mass="20499">MDMNRDEMVKVMQEADCLHDDAEVSAALDQMAQAITADLCDKNPLVYVVLNGGIIAAGQLLPRLRFPLEVSYLHATRYGDKTQGGRLNWKVKPTEDMNGRTVLIIDDILDEGNTLVAVLEYCRAQGASEVLTAVVVNKRHDRKAIPGMTGDYVGIDVEDRFLFGCGMDYKGFWRNTLGIYAVKGL</sequence>
<dbReference type="GO" id="GO:0004422">
    <property type="term" value="F:hypoxanthine phosphoribosyltransferase activity"/>
    <property type="evidence" value="ECO:0007669"/>
    <property type="project" value="TreeGrafter"/>
</dbReference>
<dbReference type="EC" id="2.4.2.8" evidence="4"/>
<comment type="catalytic activity">
    <reaction evidence="1">
        <text>GMP + diphosphate = guanine + 5-phospho-alpha-D-ribose 1-diphosphate</text>
        <dbReference type="Rhea" id="RHEA:25424"/>
        <dbReference type="ChEBI" id="CHEBI:16235"/>
        <dbReference type="ChEBI" id="CHEBI:33019"/>
        <dbReference type="ChEBI" id="CHEBI:58017"/>
        <dbReference type="ChEBI" id="CHEBI:58115"/>
        <dbReference type="EC" id="2.4.2.8"/>
    </reaction>
    <physiologicalReaction direction="right-to-left" evidence="1">
        <dbReference type="Rhea" id="RHEA:25426"/>
    </physiologicalReaction>
</comment>
<dbReference type="NCBIfam" id="NF006605">
    <property type="entry name" value="PRK09162.1"/>
    <property type="match status" value="1"/>
</dbReference>
<accession>A0A516SJU6</accession>
<dbReference type="GO" id="GO:0032264">
    <property type="term" value="P:IMP salvage"/>
    <property type="evidence" value="ECO:0007669"/>
    <property type="project" value="TreeGrafter"/>
</dbReference>
<evidence type="ECO:0000256" key="2">
    <source>
        <dbReference type="ARBA" id="ARBA00049402"/>
    </source>
</evidence>
<dbReference type="GO" id="GO:0052657">
    <property type="term" value="F:guanine phosphoribosyltransferase activity"/>
    <property type="evidence" value="ECO:0007669"/>
    <property type="project" value="RHEA"/>
</dbReference>
<dbReference type="SUPFAM" id="SSF53271">
    <property type="entry name" value="PRTase-like"/>
    <property type="match status" value="1"/>
</dbReference>
<evidence type="ECO:0000313" key="4">
    <source>
        <dbReference type="EMBL" id="QDQ28414.1"/>
    </source>
</evidence>
<dbReference type="InterPro" id="IPR000836">
    <property type="entry name" value="PRTase_dom"/>
</dbReference>
<dbReference type="OrthoDB" id="9802824at2"/>
<reference evidence="5" key="1">
    <citation type="submission" date="2019-07" db="EMBL/GenBank/DDBJ databases">
        <title>Chitinimonas sp. nov., isolated from Ny-Alesund, arctica soil.</title>
        <authorList>
            <person name="Xu Q."/>
            <person name="Peng F."/>
        </authorList>
    </citation>
    <scope>NUCLEOTIDE SEQUENCE [LARGE SCALE GENOMIC DNA]</scope>
    <source>
        <strain evidence="5">R3-44</strain>
    </source>
</reference>